<keyword evidence="1" id="KW-0472">Membrane</keyword>
<protein>
    <submittedName>
        <fullName evidence="2">Uncharacterized protein</fullName>
    </submittedName>
</protein>
<gene>
    <name evidence="2" type="ORF">JFN94_12245</name>
</gene>
<accession>A0A7T6VDF0</accession>
<proteinExistence type="predicted"/>
<name>A0A7T6VDF0_9BURK</name>
<dbReference type="EMBL" id="CP066769">
    <property type="protein sequence ID" value="QQK01853.1"/>
    <property type="molecule type" value="Genomic_DNA"/>
</dbReference>
<evidence type="ECO:0000313" key="2">
    <source>
        <dbReference type="EMBL" id="QQK01853.1"/>
    </source>
</evidence>
<evidence type="ECO:0000313" key="3">
    <source>
        <dbReference type="Proteomes" id="UP000596205"/>
    </source>
</evidence>
<keyword evidence="1" id="KW-0812">Transmembrane</keyword>
<dbReference type="KEGG" id="bann:JFN94_12245"/>
<sequence>MSSKRWRMQVWGRSLEFWDSVTVWLMWIAAVCGGTAAVTGLAGAIISRQVSSAIQRDADQRIASTNALAAKSNETAARATLDLEQLRAQVGPRQFNRPAFLDALRGEAAGTVEIVYLRNDPECFDVAQQLWHLLQDANWHVAPPVPIFDGRQVQPAPMNADGQPSGLTVVASIGSPAEAEASQLRAHSQPWAHTPFTVLEYAIERGIGRVAAHINGPNRPPEGILRVVVAPR</sequence>
<dbReference type="AlphaFoldDB" id="A0A7T6VDF0"/>
<evidence type="ECO:0000256" key="1">
    <source>
        <dbReference type="SAM" id="Phobius"/>
    </source>
</evidence>
<dbReference type="RefSeq" id="WP_199568499.1">
    <property type="nucleotide sequence ID" value="NZ_CP066769.1"/>
</dbReference>
<dbReference type="Proteomes" id="UP000596205">
    <property type="component" value="Chromosome 1"/>
</dbReference>
<keyword evidence="1" id="KW-1133">Transmembrane helix</keyword>
<organism evidence="2 3">
    <name type="scientific">Burkholderia anthina</name>
    <dbReference type="NCBI Taxonomy" id="179879"/>
    <lineage>
        <taxon>Bacteria</taxon>
        <taxon>Pseudomonadati</taxon>
        <taxon>Pseudomonadota</taxon>
        <taxon>Betaproteobacteria</taxon>
        <taxon>Burkholderiales</taxon>
        <taxon>Burkholderiaceae</taxon>
        <taxon>Burkholderia</taxon>
        <taxon>Burkholderia cepacia complex</taxon>
    </lineage>
</organism>
<reference evidence="2 3" key="1">
    <citation type="submission" date="2020-12" db="EMBL/GenBank/DDBJ databases">
        <title>Complete genome sequence of Burkholderia anthina BJQ0011.</title>
        <authorList>
            <person name="Xu Y."/>
        </authorList>
    </citation>
    <scope>NUCLEOTIDE SEQUENCE [LARGE SCALE GENOMIC DNA]</scope>
    <source>
        <strain evidence="2 3">BJQ0011</strain>
    </source>
</reference>
<feature type="transmembrane region" description="Helical" evidence="1">
    <location>
        <begin position="21"/>
        <end position="46"/>
    </location>
</feature>